<protein>
    <submittedName>
        <fullName evidence="1">Uncharacterized protein</fullName>
    </submittedName>
</protein>
<name>A0A0A9ADN2_ARUDO</name>
<reference evidence="1" key="1">
    <citation type="submission" date="2014-09" db="EMBL/GenBank/DDBJ databases">
        <authorList>
            <person name="Magalhaes I.L.F."/>
            <person name="Oliveira U."/>
            <person name="Santos F.R."/>
            <person name="Vidigal T.H.D.A."/>
            <person name="Brescovit A.D."/>
            <person name="Santos A.J."/>
        </authorList>
    </citation>
    <scope>NUCLEOTIDE SEQUENCE</scope>
    <source>
        <tissue evidence="1">Shoot tissue taken approximately 20 cm above the soil surface</tissue>
    </source>
</reference>
<dbReference type="AlphaFoldDB" id="A0A0A9ADN2"/>
<proteinExistence type="predicted"/>
<reference evidence="1" key="2">
    <citation type="journal article" date="2015" name="Data Brief">
        <title>Shoot transcriptome of the giant reed, Arundo donax.</title>
        <authorList>
            <person name="Barrero R.A."/>
            <person name="Guerrero F.D."/>
            <person name="Moolhuijzen P."/>
            <person name="Goolsby J.A."/>
            <person name="Tidwell J."/>
            <person name="Bellgard S.E."/>
            <person name="Bellgard M.I."/>
        </authorList>
    </citation>
    <scope>NUCLEOTIDE SEQUENCE</scope>
    <source>
        <tissue evidence="1">Shoot tissue taken approximately 20 cm above the soil surface</tissue>
    </source>
</reference>
<evidence type="ECO:0000313" key="1">
    <source>
        <dbReference type="EMBL" id="JAD48048.1"/>
    </source>
</evidence>
<organism evidence="1">
    <name type="scientific">Arundo donax</name>
    <name type="common">Giant reed</name>
    <name type="synonym">Donax arundinaceus</name>
    <dbReference type="NCBI Taxonomy" id="35708"/>
    <lineage>
        <taxon>Eukaryota</taxon>
        <taxon>Viridiplantae</taxon>
        <taxon>Streptophyta</taxon>
        <taxon>Embryophyta</taxon>
        <taxon>Tracheophyta</taxon>
        <taxon>Spermatophyta</taxon>
        <taxon>Magnoliopsida</taxon>
        <taxon>Liliopsida</taxon>
        <taxon>Poales</taxon>
        <taxon>Poaceae</taxon>
        <taxon>PACMAD clade</taxon>
        <taxon>Arundinoideae</taxon>
        <taxon>Arundineae</taxon>
        <taxon>Arundo</taxon>
    </lineage>
</organism>
<dbReference type="EMBL" id="GBRH01249847">
    <property type="protein sequence ID" value="JAD48048.1"/>
    <property type="molecule type" value="Transcribed_RNA"/>
</dbReference>
<accession>A0A0A9ADN2</accession>
<sequence length="61" mass="6895">MSPIIISLSNQSLAKSGNVSRYGHGQDLACNIQLQARKVGTHTMRNTRDICEHCKHFWPPF</sequence>